<feature type="region of interest" description="Disordered" evidence="2">
    <location>
        <begin position="737"/>
        <end position="758"/>
    </location>
</feature>
<keyword evidence="5" id="KW-1185">Reference proteome</keyword>
<dbReference type="OrthoDB" id="5917212at2759"/>
<dbReference type="Proteomes" id="UP000729913">
    <property type="component" value="Unassembled WGS sequence"/>
</dbReference>
<feature type="region of interest" description="Disordered" evidence="2">
    <location>
        <begin position="1"/>
        <end position="44"/>
    </location>
</feature>
<comment type="caution">
    <text evidence="4">The sequence shown here is derived from an EMBL/GenBank/DDBJ whole genome shotgun (WGS) entry which is preliminary data.</text>
</comment>
<feature type="region of interest" description="Disordered" evidence="2">
    <location>
        <begin position="852"/>
        <end position="918"/>
    </location>
</feature>
<feature type="coiled-coil region" evidence="1">
    <location>
        <begin position="403"/>
        <end position="464"/>
    </location>
</feature>
<proteinExistence type="predicted"/>
<reference evidence="4" key="2">
    <citation type="submission" date="2021-04" db="EMBL/GenBank/DDBJ databases">
        <title>Genome-wide patterns of bracovirus chromosomal integration into multiple host tissues during parasitism.</title>
        <authorList>
            <person name="Chebbi M.A.C."/>
        </authorList>
    </citation>
    <scope>NUCLEOTIDE SEQUENCE</scope>
    <source>
        <tissue evidence="4">Whole body</tissue>
    </source>
</reference>
<sequence length="1013" mass="112815">MAFPPLVSSTPPPLDNCRESDDDEFGDYAAGGIDGSSTTSESPQKILTPIQTPTLSVIASPMVNGTSDYSPAIDVSTRGDDNGDDILRLCNDEDILTVEKIDDTVSIIKLDIRTCSGNLKNNTNKVNDDNNLDFIKNRDLNIDEISRNISSNKKSVYESNRSSTNDICNQANLDKTNLSINGDVVSSNNSSLAESLKTVSDREDSHNNIEINDEHEPLSLILDDPTVVSESNPDLDNDFYDYDNYNNSLECDSPGSNDNPDSELNSPKHQIFETFQDKGIEVEMIAEKKNIETSNNFDGNESIRIVDNQEDKVDEFFQDISSDFSSFLIAHGNNNDYVNNFTISEIDHDIEESENNDSENKIKSSDGFVDFNFDFDKNILPTHNNSCVNKVQDNGIDVDIPPLEGLDNNINSIQDNYNDHDNDFSDFSNFSNFSDFNNTVVNIENNQNDNKNSIKNDLEKLKINDSSENNDCDFTNFIDYQCTETKSTSELNVLESTDIFPEKIAETNSLSEEISSSDDQINNDYDHFSTYQPFKIATTVTTIIPSSNKLSEPTIQQTSTVTEWKDQNDINDDDDFGDFADFSSVPAAANQEWTPNIQAPVASSQDNDDFDDFDDFCTSSAVVETPQINIKESISRIDNKNVANKIEDIIKSMFPETPEISEIDVKPLINEADDLWESLKRIEETNALSYQWTNSVSNNVLLGALGIDSRNILFGPRWNPNIPRFAANLGFAPLEPTKASSETQQPSTSNSTKQHTLTNSEEVPAAQFDWNSSGLVNPLDASGGLSSLLTLDLLYPFDPLLTPHYSAHSESYHHHAACNRSSIYFSNTQNSHEQEQNHSKTSSLELMESELMNPARASSQLPKIIEPLSGPNTVDWKKKSETGEATTKKSVNQKLRTDKINQQVPTSSGGTGKSYSTTAGTISKIDTRAESIKVDPAKEYSRKIATVKRENLPEQHTVMDRYGRPMVVQAETVRVLKQLPDLSFLSARTLLFNPEQKQIVQDLGAMINRKMPG</sequence>
<protein>
    <recommendedName>
        <fullName evidence="3">Aftiphilin clathrin-binding box domain-containing protein</fullName>
    </recommendedName>
</protein>
<evidence type="ECO:0000256" key="2">
    <source>
        <dbReference type="SAM" id="MobiDB-lite"/>
    </source>
</evidence>
<feature type="compositionally biased region" description="Polar residues" evidence="2">
    <location>
        <begin position="883"/>
        <end position="905"/>
    </location>
</feature>
<feature type="domain" description="Aftiphilin clathrin-binding box" evidence="3">
    <location>
        <begin position="673"/>
        <end position="744"/>
    </location>
</feature>
<accession>A0A8J5QNI1</accession>
<organism evidence="4 5">
    <name type="scientific">Cotesia typhae</name>
    <dbReference type="NCBI Taxonomy" id="2053667"/>
    <lineage>
        <taxon>Eukaryota</taxon>
        <taxon>Metazoa</taxon>
        <taxon>Ecdysozoa</taxon>
        <taxon>Arthropoda</taxon>
        <taxon>Hexapoda</taxon>
        <taxon>Insecta</taxon>
        <taxon>Pterygota</taxon>
        <taxon>Neoptera</taxon>
        <taxon>Endopterygota</taxon>
        <taxon>Hymenoptera</taxon>
        <taxon>Apocrita</taxon>
        <taxon>Ichneumonoidea</taxon>
        <taxon>Braconidae</taxon>
        <taxon>Microgastrinae</taxon>
        <taxon>Cotesia</taxon>
    </lineage>
</organism>
<dbReference type="InterPro" id="IPR029205">
    <property type="entry name" value="Clathrin-bd"/>
</dbReference>
<dbReference type="GO" id="GO:0030276">
    <property type="term" value="F:clathrin binding"/>
    <property type="evidence" value="ECO:0007669"/>
    <property type="project" value="InterPro"/>
</dbReference>
<feature type="compositionally biased region" description="Polar residues" evidence="2">
    <location>
        <begin position="738"/>
        <end position="758"/>
    </location>
</feature>
<evidence type="ECO:0000256" key="1">
    <source>
        <dbReference type="SAM" id="Coils"/>
    </source>
</evidence>
<dbReference type="AlphaFoldDB" id="A0A8J5QNI1"/>
<evidence type="ECO:0000313" key="4">
    <source>
        <dbReference type="EMBL" id="KAG8037175.1"/>
    </source>
</evidence>
<dbReference type="GO" id="GO:0030121">
    <property type="term" value="C:AP-1 adaptor complex"/>
    <property type="evidence" value="ECO:0007669"/>
    <property type="project" value="TreeGrafter"/>
</dbReference>
<keyword evidence="1" id="KW-0175">Coiled coil</keyword>
<reference evidence="4" key="1">
    <citation type="submission" date="2020-03" db="EMBL/GenBank/DDBJ databases">
        <authorList>
            <person name="Chebbi M.A."/>
            <person name="Drezen J.M."/>
        </authorList>
    </citation>
    <scope>NUCLEOTIDE SEQUENCE</scope>
    <source>
        <tissue evidence="4">Whole body</tissue>
    </source>
</reference>
<dbReference type="PANTHER" id="PTHR16156:SF10">
    <property type="entry name" value="AFTIPHILIN-RELATED"/>
    <property type="match status" value="1"/>
</dbReference>
<dbReference type="Pfam" id="PF15045">
    <property type="entry name" value="Clathrin_bdg"/>
    <property type="match status" value="1"/>
</dbReference>
<gene>
    <name evidence="4" type="ORF">G9C98_004497</name>
</gene>
<evidence type="ECO:0000259" key="3">
    <source>
        <dbReference type="Pfam" id="PF15045"/>
    </source>
</evidence>
<evidence type="ECO:0000313" key="5">
    <source>
        <dbReference type="Proteomes" id="UP000729913"/>
    </source>
</evidence>
<dbReference type="EMBL" id="JAAOIC020000048">
    <property type="protein sequence ID" value="KAG8037175.1"/>
    <property type="molecule type" value="Genomic_DNA"/>
</dbReference>
<feature type="compositionally biased region" description="Polar residues" evidence="2">
    <location>
        <begin position="35"/>
        <end position="44"/>
    </location>
</feature>
<dbReference type="PANTHER" id="PTHR16156">
    <property type="entry name" value="AFTIPHILIN A-RELATED"/>
    <property type="match status" value="1"/>
</dbReference>
<dbReference type="GO" id="GO:0032588">
    <property type="term" value="C:trans-Golgi network membrane"/>
    <property type="evidence" value="ECO:0007669"/>
    <property type="project" value="InterPro"/>
</dbReference>
<name>A0A8J5QNI1_9HYME</name>
<dbReference type="InterPro" id="IPR046359">
    <property type="entry name" value="Aftin-like"/>
</dbReference>